<sequence length="37" mass="3947">MHFGAGQNLFHGAAVLISGTFFITLSSPPADSENKRK</sequence>
<proteinExistence type="predicted"/>
<organism evidence="1 2">
    <name type="scientific">Bacillus subtilis subsp. subtilis</name>
    <dbReference type="NCBI Taxonomy" id="135461"/>
    <lineage>
        <taxon>Bacteria</taxon>
        <taxon>Bacillati</taxon>
        <taxon>Bacillota</taxon>
        <taxon>Bacilli</taxon>
        <taxon>Bacillales</taxon>
        <taxon>Bacillaceae</taxon>
        <taxon>Bacillus</taxon>
    </lineage>
</organism>
<accession>A0ABD3ZXH9</accession>
<reference evidence="1 2" key="1">
    <citation type="submission" date="2014-11" db="EMBL/GenBank/DDBJ databases">
        <title>Draft Genome Sequences of Nine Bacillus subtilis Strains that Form Spores with High Heat-Resistance.</title>
        <authorList>
            <person name="Krawcyk A.O."/>
            <person name="Berendsen E.M."/>
            <person name="de Jong A."/>
            <person name="Holsappel S."/>
            <person name="Eijlander R.T."/>
            <person name="Wells-Bennik M."/>
            <person name="Kuipers O.P."/>
        </authorList>
    </citation>
    <scope>NUCLEOTIDE SEQUENCE [LARGE SCALE GENOMIC DNA]</scope>
    <source>
        <strain evidence="1 2">B4067</strain>
    </source>
</reference>
<evidence type="ECO:0000313" key="1">
    <source>
        <dbReference type="EMBL" id="KIL32826.1"/>
    </source>
</evidence>
<evidence type="ECO:0000313" key="2">
    <source>
        <dbReference type="Proteomes" id="UP000031970"/>
    </source>
</evidence>
<comment type="caution">
    <text evidence="1">The sequence shown here is derived from an EMBL/GenBank/DDBJ whole genome shotgun (WGS) entry which is preliminary data.</text>
</comment>
<dbReference type="EMBL" id="JSXS01000019">
    <property type="protein sequence ID" value="KIL32826.1"/>
    <property type="molecule type" value="Genomic_DNA"/>
</dbReference>
<protein>
    <submittedName>
        <fullName evidence="1">Uncharacterized protein</fullName>
    </submittedName>
</protein>
<dbReference type="AlphaFoldDB" id="A0ABD3ZXH9"/>
<dbReference type="Proteomes" id="UP000031970">
    <property type="component" value="Unassembled WGS sequence"/>
</dbReference>
<gene>
    <name evidence="1" type="ORF">B4067_3984</name>
</gene>
<name>A0ABD3ZXH9_BACIU</name>